<dbReference type="Proteomes" id="UP000291130">
    <property type="component" value="Chromosome"/>
</dbReference>
<proteinExistence type="predicted"/>
<keyword evidence="2" id="KW-1185">Reference proteome</keyword>
<evidence type="ECO:0000313" key="2">
    <source>
        <dbReference type="Proteomes" id="UP000291130"/>
    </source>
</evidence>
<name>A0A411MK08_9PSED</name>
<dbReference type="KEGG" id="ptk:EXN22_16115"/>
<dbReference type="SUPFAM" id="SSF51126">
    <property type="entry name" value="Pectin lyase-like"/>
    <property type="match status" value="1"/>
</dbReference>
<dbReference type="Gene3D" id="2.160.20.10">
    <property type="entry name" value="Single-stranded right-handed beta-helix, Pectin lyase-like"/>
    <property type="match status" value="1"/>
</dbReference>
<dbReference type="OrthoDB" id="7551467at2"/>
<dbReference type="EMBL" id="CP035952">
    <property type="protein sequence ID" value="QBF27144.1"/>
    <property type="molecule type" value="Genomic_DNA"/>
</dbReference>
<organism evidence="1 2">
    <name type="scientific">Pseudomonas tructae</name>
    <dbReference type="NCBI Taxonomy" id="2518644"/>
    <lineage>
        <taxon>Bacteria</taxon>
        <taxon>Pseudomonadati</taxon>
        <taxon>Pseudomonadota</taxon>
        <taxon>Gammaproteobacteria</taxon>
        <taxon>Pseudomonadales</taxon>
        <taxon>Pseudomonadaceae</taxon>
        <taxon>Pseudomonas</taxon>
    </lineage>
</organism>
<evidence type="ECO:0008006" key="3">
    <source>
        <dbReference type="Google" id="ProtNLM"/>
    </source>
</evidence>
<dbReference type="AlphaFoldDB" id="A0A411MK08"/>
<gene>
    <name evidence="1" type="ORF">EXN22_16115</name>
</gene>
<dbReference type="InterPro" id="IPR011050">
    <property type="entry name" value="Pectin_lyase_fold/virulence"/>
</dbReference>
<dbReference type="RefSeq" id="WP_130265006.1">
    <property type="nucleotide sequence ID" value="NZ_CP035952.1"/>
</dbReference>
<sequence>MLAEHAAYSAAPVPGVVFVFHGEEKLTVPTTDSEYITDDPKLAGHRNGNLLTYLGQSVDASDFGLATTNSAEQNAAALQAAMDSAKHIFIPPGSYLCHPVFPRCNSIILSGAGPVSELVQVLPPSWLLPNGDATDQIGLIHIDSLSVSKTINDVVVTNLALKGQVVEEGFLEHAHLVSVSGARRFRLLNCHLIGFRGDAVFFGSGSESGVTERHNYDCHVIGNTIDGVNNDNRQAMSVVDGRVMHFARNTVRNCTRSNMPGAVDVEPMMPFEATRDIYVYENDFDNVGGTSGVVCYNANHLGMGGWFFTVPSGNIRAWRNSFRNCANTGGLFGASVANLSAGPATPALDFEFSDNRGYNCRRVGVIVGAHGVKHKGNEYTDIDSGLFVALAVNGGVYNFETVHNNYTRVGRGNDVGDGYAIQMSTASHVYIGPGETFIDCGKADGSFGVPIYFVDGASDHVSIQGITTRNLTGRTTSSIRVLGTHILVPETNVFEGNDLGVPGNDFEWRSSALQGYTFATAISDLPEGESAAVVQSGTYGPGVLKTSKYRDPVSLSFAQTTFQLFYPASTTADQFNFLMRKPDPLVGGWGAWKKFIGT</sequence>
<accession>A0A411MK08</accession>
<reference evidence="1 2" key="1">
    <citation type="submission" date="2019-02" db="EMBL/GenBank/DDBJ databases">
        <title>Complete genome sequence of Pseudomonas sp. SNU WT1 isolated from rainbow trout.</title>
        <authorList>
            <person name="Oh W.T."/>
            <person name="Park S.C."/>
        </authorList>
    </citation>
    <scope>NUCLEOTIDE SEQUENCE [LARGE SCALE GENOMIC DNA]</scope>
    <source>
        <strain evidence="1 2">SNU WT1</strain>
    </source>
</reference>
<dbReference type="InterPro" id="IPR012334">
    <property type="entry name" value="Pectin_lyas_fold"/>
</dbReference>
<evidence type="ECO:0000313" key="1">
    <source>
        <dbReference type="EMBL" id="QBF27144.1"/>
    </source>
</evidence>
<dbReference type="SMART" id="SM00710">
    <property type="entry name" value="PbH1"/>
    <property type="match status" value="7"/>
</dbReference>
<dbReference type="InterPro" id="IPR006626">
    <property type="entry name" value="PbH1"/>
</dbReference>
<protein>
    <recommendedName>
        <fullName evidence="3">Pectate lyase superfamily protein domain-containing protein</fullName>
    </recommendedName>
</protein>